<dbReference type="CDD" id="cd01483">
    <property type="entry name" value="E1_enzyme_family"/>
    <property type="match status" value="1"/>
</dbReference>
<dbReference type="GO" id="GO:0061503">
    <property type="term" value="F:tRNA threonylcarbamoyladenosine dehydratase"/>
    <property type="evidence" value="ECO:0007669"/>
    <property type="project" value="TreeGrafter"/>
</dbReference>
<dbReference type="Proteomes" id="UP000199556">
    <property type="component" value="Unassembled WGS sequence"/>
</dbReference>
<dbReference type="GO" id="GO:0008641">
    <property type="term" value="F:ubiquitin-like modifier activating enzyme activity"/>
    <property type="evidence" value="ECO:0007669"/>
    <property type="project" value="InterPro"/>
</dbReference>
<dbReference type="STRING" id="195064.SAMN05421721_101139"/>
<dbReference type="Gene3D" id="3.40.50.720">
    <property type="entry name" value="NAD(P)-binding Rossmann-like Domain"/>
    <property type="match status" value="1"/>
</dbReference>
<feature type="domain" description="THIF-type NAD/FAD binding fold" evidence="1">
    <location>
        <begin position="12"/>
        <end position="272"/>
    </location>
</feature>
<dbReference type="NCBIfam" id="NF006077">
    <property type="entry name" value="PRK08223.1"/>
    <property type="match status" value="1"/>
</dbReference>
<organism evidence="2 3">
    <name type="scientific">Ectothiorhodospira mobilis</name>
    <dbReference type="NCBI Taxonomy" id="195064"/>
    <lineage>
        <taxon>Bacteria</taxon>
        <taxon>Pseudomonadati</taxon>
        <taxon>Pseudomonadota</taxon>
        <taxon>Gammaproteobacteria</taxon>
        <taxon>Chromatiales</taxon>
        <taxon>Ectothiorhodospiraceae</taxon>
        <taxon>Ectothiorhodospira</taxon>
    </lineage>
</organism>
<evidence type="ECO:0000313" key="3">
    <source>
        <dbReference type="Proteomes" id="UP000199556"/>
    </source>
</evidence>
<dbReference type="InterPro" id="IPR000594">
    <property type="entry name" value="ThiF_NAD_FAD-bd"/>
</dbReference>
<keyword evidence="3" id="KW-1185">Reference proteome</keyword>
<protein>
    <submittedName>
        <fullName evidence="2">ThiF family protein</fullName>
    </submittedName>
</protein>
<dbReference type="RefSeq" id="WP_090483280.1">
    <property type="nucleotide sequence ID" value="NZ_FOUO01000001.1"/>
</dbReference>
<dbReference type="GO" id="GO:0061504">
    <property type="term" value="P:cyclic threonylcarbamoyladenosine biosynthetic process"/>
    <property type="evidence" value="ECO:0007669"/>
    <property type="project" value="TreeGrafter"/>
</dbReference>
<reference evidence="2 3" key="1">
    <citation type="submission" date="2016-10" db="EMBL/GenBank/DDBJ databases">
        <authorList>
            <person name="de Groot N.N."/>
        </authorList>
    </citation>
    <scope>NUCLEOTIDE SEQUENCE [LARGE SCALE GENOMIC DNA]</scope>
    <source>
        <strain evidence="2 3">DSM 4180</strain>
    </source>
</reference>
<proteinExistence type="predicted"/>
<sequence length="290" mass="32758">MNTAFRYEEAFSRNIGWVTEEEQQLLRRKRVAIGGMGGVGGNHLITMARLGVGRFSLSDLDVFEVANFNRQFGATMEHLNEPKLRVMEEAARDINPELDIRSLPDGLTLENIDAFLEGVDLYMDSLDMFALDIRRRVFQRCHDMGIPAITAAPMGMGTSMLAFVPGGMSFEEYFRFDDVETFEEKIIQFVIGVSPSMIQRDYLVEKGSVNFFRKKLPSTAMAIDLAAGVACSNGLKLLLGRGDTLCAPRGLHFDAYRNRLVKTWRPWGNRNPLQRYMFLRVRGLLLGLEG</sequence>
<dbReference type="SUPFAM" id="SSF69572">
    <property type="entry name" value="Activating enzymes of the ubiquitin-like proteins"/>
    <property type="match status" value="1"/>
</dbReference>
<dbReference type="AlphaFoldDB" id="A0A1I4PB59"/>
<dbReference type="InterPro" id="IPR045886">
    <property type="entry name" value="ThiF/MoeB/HesA"/>
</dbReference>
<dbReference type="InterPro" id="IPR035985">
    <property type="entry name" value="Ubiquitin-activating_enz"/>
</dbReference>
<gene>
    <name evidence="2" type="ORF">SAMN05421721_101139</name>
</gene>
<dbReference type="PANTHER" id="PTHR43267">
    <property type="entry name" value="TRNA THREONYLCARBAMOYLADENOSINE DEHYDRATASE"/>
    <property type="match status" value="1"/>
</dbReference>
<name>A0A1I4PB59_ECTMO</name>
<evidence type="ECO:0000313" key="2">
    <source>
        <dbReference type="EMBL" id="SFM25094.1"/>
    </source>
</evidence>
<dbReference type="Pfam" id="PF00899">
    <property type="entry name" value="ThiF"/>
    <property type="match status" value="1"/>
</dbReference>
<dbReference type="PANTHER" id="PTHR43267:SF1">
    <property type="entry name" value="TRNA THREONYLCARBAMOYLADENOSINE DEHYDRATASE"/>
    <property type="match status" value="1"/>
</dbReference>
<evidence type="ECO:0000259" key="1">
    <source>
        <dbReference type="Pfam" id="PF00899"/>
    </source>
</evidence>
<dbReference type="OrthoDB" id="272552at2"/>
<dbReference type="EMBL" id="FOUO01000001">
    <property type="protein sequence ID" value="SFM25094.1"/>
    <property type="molecule type" value="Genomic_DNA"/>
</dbReference>
<accession>A0A1I4PB59</accession>